<evidence type="ECO:0000313" key="3">
    <source>
        <dbReference type="RefSeq" id="XP_016729543.1"/>
    </source>
</evidence>
<feature type="region of interest" description="Disordered" evidence="1">
    <location>
        <begin position="97"/>
        <end position="162"/>
    </location>
</feature>
<dbReference type="PaxDb" id="3635-A0A1U8MVI5"/>
<evidence type="ECO:0000313" key="2">
    <source>
        <dbReference type="Proteomes" id="UP000818029"/>
    </source>
</evidence>
<reference evidence="3" key="2">
    <citation type="submission" date="2025-08" db="UniProtKB">
        <authorList>
            <consortium name="RefSeq"/>
        </authorList>
    </citation>
    <scope>IDENTIFICATION</scope>
</reference>
<dbReference type="PANTHER" id="PTHR35046">
    <property type="entry name" value="ZINC KNUCKLE (CCHC-TYPE) FAMILY PROTEIN"/>
    <property type="match status" value="1"/>
</dbReference>
<evidence type="ECO:0000256" key="1">
    <source>
        <dbReference type="SAM" id="MobiDB-lite"/>
    </source>
</evidence>
<dbReference type="KEGG" id="ghi:107940622"/>
<organism evidence="2 3">
    <name type="scientific">Gossypium hirsutum</name>
    <name type="common">Upland cotton</name>
    <name type="synonym">Gossypium mexicanum</name>
    <dbReference type="NCBI Taxonomy" id="3635"/>
    <lineage>
        <taxon>Eukaryota</taxon>
        <taxon>Viridiplantae</taxon>
        <taxon>Streptophyta</taxon>
        <taxon>Embryophyta</taxon>
        <taxon>Tracheophyta</taxon>
        <taxon>Spermatophyta</taxon>
        <taxon>Magnoliopsida</taxon>
        <taxon>eudicotyledons</taxon>
        <taxon>Gunneridae</taxon>
        <taxon>Pentapetalae</taxon>
        <taxon>rosids</taxon>
        <taxon>malvids</taxon>
        <taxon>Malvales</taxon>
        <taxon>Malvaceae</taxon>
        <taxon>Malvoideae</taxon>
        <taxon>Gossypium</taxon>
    </lineage>
</organism>
<dbReference type="GeneID" id="107940622"/>
<dbReference type="RefSeq" id="XP_016729543.1">
    <property type="nucleotide sequence ID" value="XM_016874054.1"/>
</dbReference>
<dbReference type="PANTHER" id="PTHR35046:SF9">
    <property type="entry name" value="RNA-DIRECTED DNA POLYMERASE"/>
    <property type="match status" value="1"/>
</dbReference>
<name>A0A1U8MVI5_GOSHI</name>
<proteinExistence type="predicted"/>
<dbReference type="CDD" id="cd00303">
    <property type="entry name" value="retropepsin_like"/>
    <property type="match status" value="1"/>
</dbReference>
<feature type="compositionally biased region" description="Basic and acidic residues" evidence="1">
    <location>
        <begin position="116"/>
        <end position="162"/>
    </location>
</feature>
<gene>
    <name evidence="3" type="primary">LOC107940622</name>
</gene>
<dbReference type="AlphaFoldDB" id="A0A1U8MVI5"/>
<sequence length="225" mass="26419">MASTLMVEKLGLPTTKHPSPYKLQRLNEGVKLKVFKQTLIAFSIEKYNDKVQCDVVPIHRGHLLLGRPWQFDRRVKHDGFRNQYTFKYHGKNVSLAPLSPKQMLEDQRKLKTSMEQMRENNKNKNEKEKKDGKSREKIKDCEKNPSREKEKETKNEKSGKDRSILTNQHVNCLCVFPSFQVSQDRCNELQLQYFPKERRFKLVSKGNIMNVPSPPIPKAKFMKDD</sequence>
<accession>A0A1U8MVI5</accession>
<keyword evidence="2" id="KW-1185">Reference proteome</keyword>
<reference evidence="2" key="1">
    <citation type="journal article" date="2020" name="Nat. Genet.">
        <title>Genomic diversifications of five Gossypium allopolyploid species and their impact on cotton improvement.</title>
        <authorList>
            <person name="Chen Z.J."/>
            <person name="Sreedasyam A."/>
            <person name="Ando A."/>
            <person name="Song Q."/>
            <person name="De Santiago L.M."/>
            <person name="Hulse-Kemp A.M."/>
            <person name="Ding M."/>
            <person name="Ye W."/>
            <person name="Kirkbride R.C."/>
            <person name="Jenkins J."/>
            <person name="Plott C."/>
            <person name="Lovell J."/>
            <person name="Lin Y.M."/>
            <person name="Vaughn R."/>
            <person name="Liu B."/>
            <person name="Simpson S."/>
            <person name="Scheffler B.E."/>
            <person name="Wen L."/>
            <person name="Saski C.A."/>
            <person name="Grover C.E."/>
            <person name="Hu G."/>
            <person name="Conover J.L."/>
            <person name="Carlson J.W."/>
            <person name="Shu S."/>
            <person name="Boston L.B."/>
            <person name="Williams M."/>
            <person name="Peterson D.G."/>
            <person name="McGee K."/>
            <person name="Jones D.C."/>
            <person name="Wendel J.F."/>
            <person name="Stelly D.M."/>
            <person name="Grimwood J."/>
            <person name="Schmutz J."/>
        </authorList>
    </citation>
    <scope>NUCLEOTIDE SEQUENCE [LARGE SCALE GENOMIC DNA]</scope>
    <source>
        <strain evidence="2">cv. TM-1</strain>
    </source>
</reference>
<dbReference type="Proteomes" id="UP000818029">
    <property type="component" value="Chromosome D07"/>
</dbReference>
<protein>
    <submittedName>
        <fullName evidence="3">Uncharacterized protein</fullName>
    </submittedName>
</protein>